<evidence type="ECO:0000256" key="1">
    <source>
        <dbReference type="ARBA" id="ARBA00004167"/>
    </source>
</evidence>
<feature type="region of interest" description="Disordered" evidence="5">
    <location>
        <begin position="64"/>
        <end position="241"/>
    </location>
</feature>
<dbReference type="GO" id="GO:0016020">
    <property type="term" value="C:membrane"/>
    <property type="evidence" value="ECO:0007669"/>
    <property type="project" value="UniProtKB-SubCell"/>
</dbReference>
<reference evidence="8" key="1">
    <citation type="submission" date="2015-08" db="EMBL/GenBank/DDBJ databases">
        <authorList>
            <person name="Babu N.S."/>
            <person name="Beckwith C.J."/>
            <person name="Beseler K.G."/>
            <person name="Brison A."/>
            <person name="Carone J.V."/>
            <person name="Caskin T.P."/>
            <person name="Diamond M."/>
            <person name="Durham M.E."/>
            <person name="Foxe J.M."/>
            <person name="Go M."/>
            <person name="Henderson B.A."/>
            <person name="Jones I.B."/>
            <person name="McGettigan J.A."/>
            <person name="Micheletti S.J."/>
            <person name="Nasrallah M.E."/>
            <person name="Ortiz D."/>
            <person name="Piller C.R."/>
            <person name="Privatt S.R."/>
            <person name="Schneider S.L."/>
            <person name="Sharp S."/>
            <person name="Smith T.C."/>
            <person name="Stanton J.D."/>
            <person name="Ullery H.E."/>
            <person name="Wilson R.J."/>
            <person name="Serrano M.G."/>
            <person name="Buck G."/>
            <person name="Lee V."/>
            <person name="Wang Y."/>
            <person name="Carvalho R."/>
            <person name="Voegtly L."/>
            <person name="Shi R."/>
            <person name="Duckworth R."/>
            <person name="Johnson A."/>
            <person name="Loviza R."/>
            <person name="Walstead R."/>
            <person name="Shah Z."/>
            <person name="Kiflezghi M."/>
            <person name="Wade K."/>
            <person name="Ball S.L."/>
            <person name="Bradley K.W."/>
            <person name="Asai D.J."/>
            <person name="Bowman C.A."/>
            <person name="Russell D.A."/>
            <person name="Pope W.H."/>
            <person name="Jacobs-Sera D."/>
            <person name="Hendrix R.W."/>
            <person name="Hatfull G.F."/>
        </authorList>
    </citation>
    <scope>NUCLEOTIDE SEQUENCE [LARGE SCALE GENOMIC DNA]</scope>
    <source>
        <strain evidence="8">JCM 19170</strain>
    </source>
</reference>
<sequence>MAEPLLRSPVRPPRRPEQGKLLAAVLALGMHALLLALIAFSVQWKVGEPSPLLVDLVAAPQAARTQLAKNPEPAPGPQPAPKPEPEPKPEPAPPKPEPRPEPPKPQPEPKPEPKPEPPKPAPPPKPEPPKPEPKPSAPDKPDIALKEEAKKPEPKKEPPKEEAKKEPPKPEKEPPKPEPKKPEPKKPEPKKEPPLDDFTKLAEARLRQQTTNPATPAKAPSSASAPAAGGAPSGPSEQARATYIDQIRAKVRGNIVVPPGVQGNPEAVFIVDQLPDGTVVNVRLVQSSGNAALDAALERAIRRSSPLPLPEDKRLFERTLTLKLRPLAQ</sequence>
<proteinExistence type="predicted"/>
<dbReference type="Proteomes" id="UP000182108">
    <property type="component" value="Unassembled WGS sequence"/>
</dbReference>
<comment type="subcellular location">
    <subcellularLocation>
        <location evidence="1">Membrane</location>
        <topology evidence="1">Single-pass membrane protein</topology>
    </subcellularLocation>
</comment>
<dbReference type="EMBL" id="CYHH01000001">
    <property type="protein sequence ID" value="CUB04662.1"/>
    <property type="molecule type" value="Genomic_DNA"/>
</dbReference>
<keyword evidence="3 6" id="KW-1133">Transmembrane helix</keyword>
<organism evidence="7 8">
    <name type="scientific">Tepidiphilus thermophilus</name>
    <dbReference type="NCBI Taxonomy" id="876478"/>
    <lineage>
        <taxon>Bacteria</taxon>
        <taxon>Pseudomonadati</taxon>
        <taxon>Pseudomonadota</taxon>
        <taxon>Hydrogenophilia</taxon>
        <taxon>Hydrogenophilales</taxon>
        <taxon>Hydrogenophilaceae</taxon>
        <taxon>Tepidiphilus</taxon>
    </lineage>
</organism>
<dbReference type="PRINTS" id="PR01217">
    <property type="entry name" value="PRICHEXTENSN"/>
</dbReference>
<keyword evidence="2 6" id="KW-0812">Transmembrane</keyword>
<accession>A0A0K6IMZ4</accession>
<feature type="transmembrane region" description="Helical" evidence="6">
    <location>
        <begin position="21"/>
        <end position="44"/>
    </location>
</feature>
<dbReference type="AlphaFoldDB" id="A0A0K6IMZ4"/>
<name>A0A0K6IMZ4_9PROT</name>
<dbReference type="SUPFAM" id="SSF74653">
    <property type="entry name" value="TolA/TonB C-terminal domain"/>
    <property type="match status" value="1"/>
</dbReference>
<evidence type="ECO:0000256" key="3">
    <source>
        <dbReference type="ARBA" id="ARBA00022989"/>
    </source>
</evidence>
<gene>
    <name evidence="7" type="ORF">Ga0061068_10111</name>
</gene>
<evidence type="ECO:0000256" key="4">
    <source>
        <dbReference type="ARBA" id="ARBA00023136"/>
    </source>
</evidence>
<dbReference type="RefSeq" id="WP_055422416.1">
    <property type="nucleotide sequence ID" value="NZ_CYHH01000001.1"/>
</dbReference>
<dbReference type="InterPro" id="IPR006260">
    <property type="entry name" value="TonB/TolA_C"/>
</dbReference>
<evidence type="ECO:0000313" key="8">
    <source>
        <dbReference type="Proteomes" id="UP000182108"/>
    </source>
</evidence>
<dbReference type="NCBIfam" id="TIGR01352">
    <property type="entry name" value="tonB_Cterm"/>
    <property type="match status" value="1"/>
</dbReference>
<feature type="compositionally biased region" description="Basic and acidic residues" evidence="5">
    <location>
        <begin position="127"/>
        <end position="206"/>
    </location>
</feature>
<protein>
    <submittedName>
        <fullName evidence="7">TonB family C-terminal domain</fullName>
    </submittedName>
</protein>
<keyword evidence="4 6" id="KW-0472">Membrane</keyword>
<feature type="compositionally biased region" description="Pro residues" evidence="5">
    <location>
        <begin position="72"/>
        <end position="82"/>
    </location>
</feature>
<feature type="compositionally biased region" description="Basic and acidic residues" evidence="5">
    <location>
        <begin position="96"/>
        <end position="117"/>
    </location>
</feature>
<evidence type="ECO:0000256" key="2">
    <source>
        <dbReference type="ARBA" id="ARBA00022692"/>
    </source>
</evidence>
<dbReference type="Gene3D" id="3.30.1150.10">
    <property type="match status" value="1"/>
</dbReference>
<dbReference type="Pfam" id="PF13103">
    <property type="entry name" value="TonB_2"/>
    <property type="match status" value="1"/>
</dbReference>
<evidence type="ECO:0000256" key="5">
    <source>
        <dbReference type="SAM" id="MobiDB-lite"/>
    </source>
</evidence>
<evidence type="ECO:0000256" key="6">
    <source>
        <dbReference type="SAM" id="Phobius"/>
    </source>
</evidence>
<keyword evidence="8" id="KW-1185">Reference proteome</keyword>
<evidence type="ECO:0000313" key="7">
    <source>
        <dbReference type="EMBL" id="CUB04662.1"/>
    </source>
</evidence>
<feature type="compositionally biased region" description="Low complexity" evidence="5">
    <location>
        <begin position="213"/>
        <end position="236"/>
    </location>
</feature>